<keyword evidence="4 6" id="KW-1133">Transmembrane helix</keyword>
<evidence type="ECO:0008006" key="9">
    <source>
        <dbReference type="Google" id="ProtNLM"/>
    </source>
</evidence>
<keyword evidence="3 6" id="KW-0812">Transmembrane</keyword>
<dbReference type="InterPro" id="IPR044991">
    <property type="entry name" value="TET_plant"/>
</dbReference>
<dbReference type="Proteomes" id="UP000243459">
    <property type="component" value="Chromosome 5"/>
</dbReference>
<evidence type="ECO:0000256" key="3">
    <source>
        <dbReference type="ARBA" id="ARBA00022692"/>
    </source>
</evidence>
<dbReference type="AlphaFoldDB" id="A0A5P1EYS5"/>
<comment type="similarity">
    <text evidence="2">Belongs to the tetraspanin (TM4SF) family.</text>
</comment>
<evidence type="ECO:0000256" key="4">
    <source>
        <dbReference type="ARBA" id="ARBA00022989"/>
    </source>
</evidence>
<evidence type="ECO:0000256" key="5">
    <source>
        <dbReference type="ARBA" id="ARBA00023136"/>
    </source>
</evidence>
<dbReference type="PANTHER" id="PTHR32191">
    <property type="entry name" value="TETRASPANIN-8-RELATED"/>
    <property type="match status" value="1"/>
</dbReference>
<evidence type="ECO:0000313" key="7">
    <source>
        <dbReference type="EMBL" id="ONK69679.1"/>
    </source>
</evidence>
<keyword evidence="5 6" id="KW-0472">Membrane</keyword>
<comment type="subcellular location">
    <subcellularLocation>
        <location evidence="1">Membrane</location>
        <topology evidence="1">Multi-pass membrane protein</topology>
    </subcellularLocation>
</comment>
<dbReference type="Gramene" id="ONK69679">
    <property type="protein sequence ID" value="ONK69679"/>
    <property type="gene ID" value="A4U43_C05F25590"/>
</dbReference>
<dbReference type="EMBL" id="CM007385">
    <property type="protein sequence ID" value="ONK69679.1"/>
    <property type="molecule type" value="Genomic_DNA"/>
</dbReference>
<organism evidence="7 8">
    <name type="scientific">Asparagus officinalis</name>
    <name type="common">Garden asparagus</name>
    <dbReference type="NCBI Taxonomy" id="4686"/>
    <lineage>
        <taxon>Eukaryota</taxon>
        <taxon>Viridiplantae</taxon>
        <taxon>Streptophyta</taxon>
        <taxon>Embryophyta</taxon>
        <taxon>Tracheophyta</taxon>
        <taxon>Spermatophyta</taxon>
        <taxon>Magnoliopsida</taxon>
        <taxon>Liliopsida</taxon>
        <taxon>Asparagales</taxon>
        <taxon>Asparagaceae</taxon>
        <taxon>Asparagoideae</taxon>
        <taxon>Asparagus</taxon>
    </lineage>
</organism>
<dbReference type="Pfam" id="PF00335">
    <property type="entry name" value="Tetraspanin"/>
    <property type="match status" value="1"/>
</dbReference>
<dbReference type="InterPro" id="IPR018499">
    <property type="entry name" value="Tetraspanin/Peripherin"/>
</dbReference>
<feature type="transmembrane region" description="Helical" evidence="6">
    <location>
        <begin position="73"/>
        <end position="92"/>
    </location>
</feature>
<evidence type="ECO:0000256" key="1">
    <source>
        <dbReference type="ARBA" id="ARBA00004141"/>
    </source>
</evidence>
<name>A0A5P1EYS5_ASPOF</name>
<dbReference type="GO" id="GO:0009734">
    <property type="term" value="P:auxin-activated signaling pathway"/>
    <property type="evidence" value="ECO:0007669"/>
    <property type="project" value="InterPro"/>
</dbReference>
<gene>
    <name evidence="7" type="ORF">A4U43_C05F25590</name>
</gene>
<dbReference type="GO" id="GO:0080022">
    <property type="term" value="P:primary root development"/>
    <property type="evidence" value="ECO:0007669"/>
    <property type="project" value="EnsemblPlants"/>
</dbReference>
<sequence>MVRISNSCIGCLNLITFLLSLPIFAAAIWLSTHSSSDCDKLMNGRAIAVSAFLLLVSLAGFIGACFRVTWLMWFYLITMFLVILLHVCFIVFDFTVTAKGSSGGETMRGRGYREYHLDDYSRWFRDAMEDEDNWRRTRSCVVDNGVCKKLEESGNETYSQFFKSHLSPIESGCCKPPAECGLVYQKPTVWTEPKGGFTSHNPDCKTWSNNNTTLCYDCNSCKAGVIANASMYWKISAVVNIVFIAILIVVYAIGCCALKNNREDNALPKLKGFV</sequence>
<feature type="transmembrane region" description="Helical" evidence="6">
    <location>
        <begin position="44"/>
        <end position="66"/>
    </location>
</feature>
<protein>
    <recommendedName>
        <fullName evidence="9">Tetraspanin</fullName>
    </recommendedName>
</protein>
<reference evidence="8" key="1">
    <citation type="journal article" date="2017" name="Nat. Commun.">
        <title>The asparagus genome sheds light on the origin and evolution of a young Y chromosome.</title>
        <authorList>
            <person name="Harkess A."/>
            <person name="Zhou J."/>
            <person name="Xu C."/>
            <person name="Bowers J.E."/>
            <person name="Van der Hulst R."/>
            <person name="Ayyampalayam S."/>
            <person name="Mercati F."/>
            <person name="Riccardi P."/>
            <person name="McKain M.R."/>
            <person name="Kakrana A."/>
            <person name="Tang H."/>
            <person name="Ray J."/>
            <person name="Groenendijk J."/>
            <person name="Arikit S."/>
            <person name="Mathioni S.M."/>
            <person name="Nakano M."/>
            <person name="Shan H."/>
            <person name="Telgmann-Rauber A."/>
            <person name="Kanno A."/>
            <person name="Yue Z."/>
            <person name="Chen H."/>
            <person name="Li W."/>
            <person name="Chen Y."/>
            <person name="Xu X."/>
            <person name="Zhang Y."/>
            <person name="Luo S."/>
            <person name="Chen H."/>
            <person name="Gao J."/>
            <person name="Mao Z."/>
            <person name="Pires J.C."/>
            <person name="Luo M."/>
            <person name="Kudrna D."/>
            <person name="Wing R.A."/>
            <person name="Meyers B.C."/>
            <person name="Yi K."/>
            <person name="Kong H."/>
            <person name="Lavrijsen P."/>
            <person name="Sunseri F."/>
            <person name="Falavigna A."/>
            <person name="Ye Y."/>
            <person name="Leebens-Mack J.H."/>
            <person name="Chen G."/>
        </authorList>
    </citation>
    <scope>NUCLEOTIDE SEQUENCE [LARGE SCALE GENOMIC DNA]</scope>
    <source>
        <strain evidence="8">cv. DH0086</strain>
    </source>
</reference>
<evidence type="ECO:0000256" key="6">
    <source>
        <dbReference type="SAM" id="Phobius"/>
    </source>
</evidence>
<dbReference type="OMA" id="NDCQFMY"/>
<proteinExistence type="inferred from homology"/>
<accession>A0A5P1EYS5</accession>
<dbReference type="GO" id="GO:0016020">
    <property type="term" value="C:membrane"/>
    <property type="evidence" value="ECO:0007669"/>
    <property type="project" value="UniProtKB-SubCell"/>
</dbReference>
<evidence type="ECO:0000256" key="2">
    <source>
        <dbReference type="ARBA" id="ARBA00006840"/>
    </source>
</evidence>
<dbReference type="GO" id="GO:0048527">
    <property type="term" value="P:lateral root development"/>
    <property type="evidence" value="ECO:0007669"/>
    <property type="project" value="EnsemblPlants"/>
</dbReference>
<feature type="transmembrane region" description="Helical" evidence="6">
    <location>
        <begin position="231"/>
        <end position="253"/>
    </location>
</feature>
<keyword evidence="8" id="KW-1185">Reference proteome</keyword>
<dbReference type="OrthoDB" id="1892640at2759"/>
<evidence type="ECO:0000313" key="8">
    <source>
        <dbReference type="Proteomes" id="UP000243459"/>
    </source>
</evidence>
<feature type="transmembrane region" description="Helical" evidence="6">
    <location>
        <begin position="12"/>
        <end position="32"/>
    </location>
</feature>